<evidence type="ECO:0000313" key="4">
    <source>
        <dbReference type="Proteomes" id="UP001159427"/>
    </source>
</evidence>
<evidence type="ECO:0000313" key="3">
    <source>
        <dbReference type="EMBL" id="CAH3184572.1"/>
    </source>
</evidence>
<dbReference type="EMBL" id="CALNXI010002202">
    <property type="protein sequence ID" value="CAH3184572.1"/>
    <property type="molecule type" value="Genomic_DNA"/>
</dbReference>
<gene>
    <name evidence="3" type="ORF">PEVE_00015601</name>
</gene>
<accession>A0ABN8S342</accession>
<protein>
    <submittedName>
        <fullName evidence="3">Uncharacterized protein</fullName>
    </submittedName>
</protein>
<keyword evidence="4" id="KW-1185">Reference proteome</keyword>
<proteinExistence type="predicted"/>
<dbReference type="Proteomes" id="UP001159427">
    <property type="component" value="Unassembled WGS sequence"/>
</dbReference>
<comment type="caution">
    <text evidence="3">The sequence shown here is derived from an EMBL/GenBank/DDBJ whole genome shotgun (WGS) entry which is preliminary data.</text>
</comment>
<feature type="region of interest" description="Disordered" evidence="1">
    <location>
        <begin position="339"/>
        <end position="368"/>
    </location>
</feature>
<feature type="compositionally biased region" description="Gly residues" evidence="1">
    <location>
        <begin position="256"/>
        <end position="270"/>
    </location>
</feature>
<organism evidence="3 4">
    <name type="scientific">Porites evermanni</name>
    <dbReference type="NCBI Taxonomy" id="104178"/>
    <lineage>
        <taxon>Eukaryota</taxon>
        <taxon>Metazoa</taxon>
        <taxon>Cnidaria</taxon>
        <taxon>Anthozoa</taxon>
        <taxon>Hexacorallia</taxon>
        <taxon>Scleractinia</taxon>
        <taxon>Fungiina</taxon>
        <taxon>Poritidae</taxon>
        <taxon>Porites</taxon>
    </lineage>
</organism>
<reference evidence="3 4" key="1">
    <citation type="submission" date="2022-05" db="EMBL/GenBank/DDBJ databases">
        <authorList>
            <consortium name="Genoscope - CEA"/>
            <person name="William W."/>
        </authorList>
    </citation>
    <scope>NUCLEOTIDE SEQUENCE [LARGE SCALE GENOMIC DNA]</scope>
</reference>
<evidence type="ECO:0000256" key="2">
    <source>
        <dbReference type="SAM" id="SignalP"/>
    </source>
</evidence>
<feature type="chain" id="PRO_5045038253" evidence="2">
    <location>
        <begin position="22"/>
        <end position="1127"/>
    </location>
</feature>
<feature type="region of interest" description="Disordered" evidence="1">
    <location>
        <begin position="207"/>
        <end position="270"/>
    </location>
</feature>
<sequence length="1127" mass="126168">MALKLATGFLVFSLSLAFVSSKTEDRNAKLHDRKGSHKCHTVSFPVKGNPIGSADRDRLQKIRTPELSWIQVPSIVKVGPGHFQALGRVIHLKHLKELLEKQNNVNFDATRSSMGNLVSQMDILADTLYVEGKVHFYGVKVVKIYVREITATYGSQAYFYSPNWKEEYSRRVITGKNGEDGKKGIDGTKVYIYADVVNGIFGITSRGGDGKKGQDGGNGAAGRDSGDRKPDRSSNLCKRVGPCVRYSWPGHRGVRGPKGGDGGDAGKPGDGGSAGVVIFRARKINGEVTIGTCAGKGAVAARNGRGGKGGAGGLGGRGRRCYDFNGYPNFWQKFCSDDGATGRAPRGSHGSSGAPGKTPKKPGKDGEVGVQYINMGKISDSKRNELDSKTKKSYPLAVINIIRREAEDLLLSNSNDKKGRDSLMFILSLTNERSDLKTLKKDVQQKLVFLGQESYDIFGKNDMFAPRVKWQSLEKSVEEIKTAAESYENAFNDIISTIEKEQNFKKIASRMSAVVGLHVNVEKKRLEEAKLIAESEKTTYVKSIEYLEEQMSSIIQEVTSELPGVYKKAKFNSQNLIGILQGLVGFAAAGAAKDPFAFIDQTLALAEESSQRCHLKSLDSYLGSIKTWLTFGKHYKPLVDSSELDFDQMNVSSVPQIMQANLEMNKEKFASELVCLLDDNSLPQDVAVFKQLLESFFIAGAARIDLIAEIMNLDNDIGGYNFDIPLLDQTEQAIKEATTTKGAPITKELQQMFMDNLLSSYRELERSFMKKVYELYKAFKFRTLWGGNNPLASFRRVASESAKGTGRLNGVVQLTGVLRKFQTLKDKANKCFTFNKYTTDIHRWSFNNVKDKKMFEDLASKGYSRFTINIDKSCEKCYNMRLLKFAQRFYLNAICLEKVHKSIRCSILRLNNRPIIYNYIYIELLGKEDQPDTVPHKIYLKLRHLSGSFFRVPVKKSDENPIKQYYQPVASYRTIKFNRFTLSNVEECKKRKGKNTGEQIKSYCVSEDDSRWVAMCNHALNKRGSHSKDALLGMEECQSPFGIYELKIPIDNKLACDTNRITTTNCKDLDLTKFTQMNVWTHYVFWDGEYPKGPGDIVCRKSQQKKRNETATAYQESNAILDTGDHF</sequence>
<evidence type="ECO:0000256" key="1">
    <source>
        <dbReference type="SAM" id="MobiDB-lite"/>
    </source>
</evidence>
<feature type="signal peptide" evidence="2">
    <location>
        <begin position="1"/>
        <end position="21"/>
    </location>
</feature>
<keyword evidence="2" id="KW-0732">Signal</keyword>
<name>A0ABN8S342_9CNID</name>